<organism evidence="3 4">
    <name type="scientific">Gigaspora margarita</name>
    <dbReference type="NCBI Taxonomy" id="4874"/>
    <lineage>
        <taxon>Eukaryota</taxon>
        <taxon>Fungi</taxon>
        <taxon>Fungi incertae sedis</taxon>
        <taxon>Mucoromycota</taxon>
        <taxon>Glomeromycotina</taxon>
        <taxon>Glomeromycetes</taxon>
        <taxon>Diversisporales</taxon>
        <taxon>Gigasporaceae</taxon>
        <taxon>Gigaspora</taxon>
    </lineage>
</organism>
<evidence type="ECO:0000256" key="1">
    <source>
        <dbReference type="PROSITE-ProRule" id="PRU10141"/>
    </source>
</evidence>
<evidence type="ECO:0000259" key="2">
    <source>
        <dbReference type="PROSITE" id="PS50011"/>
    </source>
</evidence>
<gene>
    <name evidence="3" type="ORF">GMARGA_LOCUS30640</name>
</gene>
<dbReference type="PROSITE" id="PS00107">
    <property type="entry name" value="PROTEIN_KINASE_ATP"/>
    <property type="match status" value="1"/>
</dbReference>
<keyword evidence="4" id="KW-1185">Reference proteome</keyword>
<keyword evidence="1" id="KW-0067">ATP-binding</keyword>
<proteinExistence type="predicted"/>
<evidence type="ECO:0000313" key="3">
    <source>
        <dbReference type="EMBL" id="CAG8831358.1"/>
    </source>
</evidence>
<feature type="domain" description="Protein kinase" evidence="2">
    <location>
        <begin position="162"/>
        <end position="206"/>
    </location>
</feature>
<accession>A0ABN7WGI9</accession>
<dbReference type="EMBL" id="CAJVQB010043683">
    <property type="protein sequence ID" value="CAG8831358.1"/>
    <property type="molecule type" value="Genomic_DNA"/>
</dbReference>
<feature type="binding site" evidence="1">
    <location>
        <position position="191"/>
    </location>
    <ligand>
        <name>ATP</name>
        <dbReference type="ChEBI" id="CHEBI:30616"/>
    </ligand>
</feature>
<dbReference type="SUPFAM" id="SSF56112">
    <property type="entry name" value="Protein kinase-like (PK-like)"/>
    <property type="match status" value="1"/>
</dbReference>
<dbReference type="InterPro" id="IPR000719">
    <property type="entry name" value="Prot_kinase_dom"/>
</dbReference>
<dbReference type="Proteomes" id="UP000789901">
    <property type="component" value="Unassembled WGS sequence"/>
</dbReference>
<reference evidence="3 4" key="1">
    <citation type="submission" date="2021-06" db="EMBL/GenBank/DDBJ databases">
        <authorList>
            <person name="Kallberg Y."/>
            <person name="Tangrot J."/>
            <person name="Rosling A."/>
        </authorList>
    </citation>
    <scope>NUCLEOTIDE SEQUENCE [LARGE SCALE GENOMIC DNA]</scope>
    <source>
        <strain evidence="3 4">120-4 pot B 10/14</strain>
    </source>
</reference>
<name>A0ABN7WGI9_GIGMA</name>
<keyword evidence="1" id="KW-0547">Nucleotide-binding</keyword>
<sequence length="206" mass="23829">MANTVNELFEKIINERSKFISQHDYKLFSNFKRINKSSFGTVRTAKWRNSIIVLKSLNIDTEEIISNGIITEITKIINNKTIPKTILNESITNETSASEAITNETITNEAIISETTNEKFIRLFINENIRLSFTDDKYISHEKWIEFKINEGLITKYKFDEFTEFKMIGSGSFSIVYKTSLKITGGTYALKIIHNNKYTDKEIVNE</sequence>
<evidence type="ECO:0000313" key="4">
    <source>
        <dbReference type="Proteomes" id="UP000789901"/>
    </source>
</evidence>
<dbReference type="InterPro" id="IPR011009">
    <property type="entry name" value="Kinase-like_dom_sf"/>
</dbReference>
<dbReference type="Gene3D" id="3.30.200.20">
    <property type="entry name" value="Phosphorylase Kinase, domain 1"/>
    <property type="match status" value="1"/>
</dbReference>
<comment type="caution">
    <text evidence="3">The sequence shown here is derived from an EMBL/GenBank/DDBJ whole genome shotgun (WGS) entry which is preliminary data.</text>
</comment>
<feature type="non-terminal residue" evidence="3">
    <location>
        <position position="206"/>
    </location>
</feature>
<protein>
    <submittedName>
        <fullName evidence="3">5019_t:CDS:1</fullName>
    </submittedName>
</protein>
<dbReference type="PROSITE" id="PS50011">
    <property type="entry name" value="PROTEIN_KINASE_DOM"/>
    <property type="match status" value="1"/>
</dbReference>
<dbReference type="InterPro" id="IPR017441">
    <property type="entry name" value="Protein_kinase_ATP_BS"/>
</dbReference>